<dbReference type="Pfam" id="PF03466">
    <property type="entry name" value="LysR_substrate"/>
    <property type="match status" value="1"/>
</dbReference>
<keyword evidence="3" id="KW-0238">DNA-binding</keyword>
<protein>
    <submittedName>
        <fullName evidence="6">Transcriptional regulator</fullName>
    </submittedName>
</protein>
<dbReference type="SUPFAM" id="SSF46785">
    <property type="entry name" value="Winged helix' DNA-binding domain"/>
    <property type="match status" value="1"/>
</dbReference>
<comment type="caution">
    <text evidence="6">The sequence shown here is derived from an EMBL/GenBank/DDBJ whole genome shotgun (WGS) entry which is preliminary data.</text>
</comment>
<feature type="domain" description="HTH lysR-type" evidence="5">
    <location>
        <begin position="1"/>
        <end position="58"/>
    </location>
</feature>
<evidence type="ECO:0000256" key="1">
    <source>
        <dbReference type="ARBA" id="ARBA00009437"/>
    </source>
</evidence>
<evidence type="ECO:0000256" key="2">
    <source>
        <dbReference type="ARBA" id="ARBA00023015"/>
    </source>
</evidence>
<evidence type="ECO:0000256" key="3">
    <source>
        <dbReference type="ARBA" id="ARBA00023125"/>
    </source>
</evidence>
<keyword evidence="4" id="KW-0804">Transcription</keyword>
<dbReference type="RefSeq" id="WP_172237667.1">
    <property type="nucleotide sequence ID" value="NZ_BMDD01000001.1"/>
</dbReference>
<dbReference type="InterPro" id="IPR036388">
    <property type="entry name" value="WH-like_DNA-bd_sf"/>
</dbReference>
<dbReference type="InterPro" id="IPR050950">
    <property type="entry name" value="HTH-type_LysR_regulators"/>
</dbReference>
<dbReference type="Gene3D" id="3.40.190.290">
    <property type="match status" value="1"/>
</dbReference>
<dbReference type="Proteomes" id="UP000605427">
    <property type="component" value="Unassembled WGS sequence"/>
</dbReference>
<dbReference type="PROSITE" id="PS50931">
    <property type="entry name" value="HTH_LYSR"/>
    <property type="match status" value="1"/>
</dbReference>
<evidence type="ECO:0000256" key="4">
    <source>
        <dbReference type="ARBA" id="ARBA00023163"/>
    </source>
</evidence>
<evidence type="ECO:0000313" key="7">
    <source>
        <dbReference type="Proteomes" id="UP000605427"/>
    </source>
</evidence>
<proteinExistence type="inferred from homology"/>
<dbReference type="InterPro" id="IPR036390">
    <property type="entry name" value="WH_DNA-bd_sf"/>
</dbReference>
<accession>A0ABQ1ZL75</accession>
<keyword evidence="7" id="KW-1185">Reference proteome</keyword>
<keyword evidence="2" id="KW-0805">Transcription regulation</keyword>
<sequence length="301" mass="34331">MNLEQLEYIVEIAKTRSFSAAASQLHMTQSAISQSVRKLEQELELTVFERSRQGAVPTEEGKAFIEQAIEILRRVELLRINGDPDKRLKGHIQVATFPSVMPYLIETTAYMKQEHPQLHISIEEKGSMDIVEDIRQGRIQLGFIAIYNKQLQKLNGLHFSEMYSGKLVVGAHHESPLAQYNRITPKQLMQHQLALYNDQFVHDFVDRFTDVYGELSVLFWTNNSEAITSVLNNGLAASIGHDFSLYQHPSWKAGCMKIIEIADMAQPEMRIGFLRSETRALGAGVERFEARFRQAIEMGHL</sequence>
<dbReference type="SUPFAM" id="SSF53850">
    <property type="entry name" value="Periplasmic binding protein-like II"/>
    <property type="match status" value="1"/>
</dbReference>
<dbReference type="InterPro" id="IPR000847">
    <property type="entry name" value="LysR_HTH_N"/>
</dbReference>
<dbReference type="EMBL" id="BMDD01000001">
    <property type="protein sequence ID" value="GGH67958.1"/>
    <property type="molecule type" value="Genomic_DNA"/>
</dbReference>
<reference evidence="7" key="1">
    <citation type="journal article" date="2019" name="Int. J. Syst. Evol. Microbiol.">
        <title>The Global Catalogue of Microorganisms (GCM) 10K type strain sequencing project: providing services to taxonomists for standard genome sequencing and annotation.</title>
        <authorList>
            <consortium name="The Broad Institute Genomics Platform"/>
            <consortium name="The Broad Institute Genome Sequencing Center for Infectious Disease"/>
            <person name="Wu L."/>
            <person name="Ma J."/>
        </authorList>
    </citation>
    <scope>NUCLEOTIDE SEQUENCE [LARGE SCALE GENOMIC DNA]</scope>
    <source>
        <strain evidence="7">CCM 8702</strain>
    </source>
</reference>
<dbReference type="Gene3D" id="1.10.10.10">
    <property type="entry name" value="Winged helix-like DNA-binding domain superfamily/Winged helix DNA-binding domain"/>
    <property type="match status" value="1"/>
</dbReference>
<organism evidence="6 7">
    <name type="scientific">Saccharibacillus endophyticus</name>
    <dbReference type="NCBI Taxonomy" id="2060666"/>
    <lineage>
        <taxon>Bacteria</taxon>
        <taxon>Bacillati</taxon>
        <taxon>Bacillota</taxon>
        <taxon>Bacilli</taxon>
        <taxon>Bacillales</taxon>
        <taxon>Paenibacillaceae</taxon>
        <taxon>Saccharibacillus</taxon>
    </lineage>
</organism>
<gene>
    <name evidence="6" type="ORF">GCM10007362_01480</name>
</gene>
<dbReference type="Pfam" id="PF00126">
    <property type="entry name" value="HTH_1"/>
    <property type="match status" value="1"/>
</dbReference>
<dbReference type="PANTHER" id="PTHR30419">
    <property type="entry name" value="HTH-TYPE TRANSCRIPTIONAL REGULATOR YBHD"/>
    <property type="match status" value="1"/>
</dbReference>
<dbReference type="CDD" id="cd05466">
    <property type="entry name" value="PBP2_LTTR_substrate"/>
    <property type="match status" value="1"/>
</dbReference>
<evidence type="ECO:0000259" key="5">
    <source>
        <dbReference type="PROSITE" id="PS50931"/>
    </source>
</evidence>
<evidence type="ECO:0000313" key="6">
    <source>
        <dbReference type="EMBL" id="GGH67958.1"/>
    </source>
</evidence>
<dbReference type="PRINTS" id="PR00039">
    <property type="entry name" value="HTHLYSR"/>
</dbReference>
<dbReference type="InterPro" id="IPR005119">
    <property type="entry name" value="LysR_subst-bd"/>
</dbReference>
<name>A0ABQ1ZL75_9BACL</name>
<comment type="similarity">
    <text evidence="1">Belongs to the LysR transcriptional regulatory family.</text>
</comment>